<protein>
    <recommendedName>
        <fullName evidence="5">G protein pathway suppressor 2</fullName>
    </recommendedName>
</protein>
<feature type="region of interest" description="Disordered" evidence="2">
    <location>
        <begin position="97"/>
        <end position="186"/>
    </location>
</feature>
<dbReference type="PANTHER" id="PTHR22654">
    <property type="entry name" value="G PROTEIN PATHWAY SUPPRESSOR 2"/>
    <property type="match status" value="1"/>
</dbReference>
<proteinExistence type="predicted"/>
<accession>A0ABQ7Q5B4</accession>
<gene>
    <name evidence="3" type="ORF">JYU34_016967</name>
</gene>
<dbReference type="Proteomes" id="UP000823941">
    <property type="component" value="Chromosome 22"/>
</dbReference>
<keyword evidence="4" id="KW-1185">Reference proteome</keyword>
<dbReference type="EMBL" id="JAHIBW010000022">
    <property type="protein sequence ID" value="KAG7299940.1"/>
    <property type="molecule type" value="Genomic_DNA"/>
</dbReference>
<feature type="compositionally biased region" description="Polar residues" evidence="2">
    <location>
        <begin position="314"/>
        <end position="338"/>
    </location>
</feature>
<keyword evidence="1" id="KW-0175">Coiled coil</keyword>
<feature type="region of interest" description="Disordered" evidence="2">
    <location>
        <begin position="297"/>
        <end position="344"/>
    </location>
</feature>
<comment type="caution">
    <text evidence="3">The sequence shown here is derived from an EMBL/GenBank/DDBJ whole genome shotgun (WGS) entry which is preliminary data.</text>
</comment>
<evidence type="ECO:0000256" key="2">
    <source>
        <dbReference type="SAM" id="MobiDB-lite"/>
    </source>
</evidence>
<feature type="coiled-coil region" evidence="1">
    <location>
        <begin position="28"/>
        <end position="96"/>
    </location>
</feature>
<organism evidence="3 4">
    <name type="scientific">Plutella xylostella</name>
    <name type="common">Diamondback moth</name>
    <name type="synonym">Plutella maculipennis</name>
    <dbReference type="NCBI Taxonomy" id="51655"/>
    <lineage>
        <taxon>Eukaryota</taxon>
        <taxon>Metazoa</taxon>
        <taxon>Ecdysozoa</taxon>
        <taxon>Arthropoda</taxon>
        <taxon>Hexapoda</taxon>
        <taxon>Insecta</taxon>
        <taxon>Pterygota</taxon>
        <taxon>Neoptera</taxon>
        <taxon>Endopterygota</taxon>
        <taxon>Lepidoptera</taxon>
        <taxon>Glossata</taxon>
        <taxon>Ditrysia</taxon>
        <taxon>Yponomeutoidea</taxon>
        <taxon>Plutellidae</taxon>
        <taxon>Plutella</taxon>
    </lineage>
</organism>
<evidence type="ECO:0000313" key="3">
    <source>
        <dbReference type="EMBL" id="KAG7299940.1"/>
    </source>
</evidence>
<dbReference type="Pfam" id="PF15991">
    <property type="entry name" value="G_path_suppress"/>
    <property type="match status" value="1"/>
</dbReference>
<feature type="compositionally biased region" description="Low complexity" evidence="2">
    <location>
        <begin position="111"/>
        <end position="147"/>
    </location>
</feature>
<feature type="compositionally biased region" description="Basic and acidic residues" evidence="2">
    <location>
        <begin position="97"/>
        <end position="109"/>
    </location>
</feature>
<name>A0ABQ7Q5B4_PLUXY</name>
<evidence type="ECO:0008006" key="5">
    <source>
        <dbReference type="Google" id="ProtNLM"/>
    </source>
</evidence>
<sequence>MPAATTTAGEEQNGADQKMWNALKRYIIRERQRKKEEYEAEVEEERLRKEREARERQDVMTLEETKEQIEQLEQKLKQLEKEKQKLFMQLKKLLNEDEVRKRQQQKESNEMQPMKMGGMGGNMQMPMFSSMPSSGQGEPPPQGRGQPNDNHMMNKQPMGVQGVKRQRSPSPTYPHNMYPHRHQPPVKHQTMYTDHKLEDGRRQLTARVLWNKPHSQYSNVGGTASSPYYCMSRPAAPRPPPLLYAPHPAHPLLYAPPQQPLYMDVNNKHDPNKDKPQVLIGLSEAHHAAVSGGAVYAQPPASRHAPTHSHHAPMQTSKPGSITQGYPVQSNPNVQNPYPNRHRY</sequence>
<evidence type="ECO:0000256" key="1">
    <source>
        <dbReference type="SAM" id="Coils"/>
    </source>
</evidence>
<dbReference type="InterPro" id="IPR026094">
    <property type="entry name" value="GPS2"/>
</dbReference>
<reference evidence="3 4" key="1">
    <citation type="submission" date="2021-06" db="EMBL/GenBank/DDBJ databases">
        <title>A haploid diamondback moth (Plutella xylostella L.) genome assembly resolves 31 chromosomes and identifies a diamide resistance mutation.</title>
        <authorList>
            <person name="Ward C.M."/>
            <person name="Perry K.D."/>
            <person name="Baker G."/>
            <person name="Powis K."/>
            <person name="Heckel D.G."/>
            <person name="Baxter S.W."/>
        </authorList>
    </citation>
    <scope>NUCLEOTIDE SEQUENCE [LARGE SCALE GENOMIC DNA]</scope>
    <source>
        <strain evidence="3 4">LV</strain>
        <tissue evidence="3">Single pupa</tissue>
    </source>
</reference>
<evidence type="ECO:0000313" key="4">
    <source>
        <dbReference type="Proteomes" id="UP000823941"/>
    </source>
</evidence>
<dbReference type="PANTHER" id="PTHR22654:SF2">
    <property type="entry name" value="G PROTEIN PATHWAY SUPPRESSOR 2"/>
    <property type="match status" value="1"/>
</dbReference>